<dbReference type="Proteomes" id="UP000055024">
    <property type="component" value="Unassembled WGS sequence"/>
</dbReference>
<evidence type="ECO:0008006" key="3">
    <source>
        <dbReference type="Google" id="ProtNLM"/>
    </source>
</evidence>
<keyword evidence="2" id="KW-1185">Reference proteome</keyword>
<name>A0A0V1HG16_9BILA</name>
<evidence type="ECO:0000313" key="2">
    <source>
        <dbReference type="Proteomes" id="UP000055024"/>
    </source>
</evidence>
<protein>
    <recommendedName>
        <fullName evidence="3">PiggyBac transposable element-derived protein domain-containing protein</fullName>
    </recommendedName>
</protein>
<evidence type="ECO:0000313" key="1">
    <source>
        <dbReference type="EMBL" id="KRZ09167.1"/>
    </source>
</evidence>
<sequence length="96" mass="11017">MLLKSTELESAIESCSRATVAKQRNVKTTIKNLHVNETTPNNDDIIGPDISLKTKFKTSFNLLYLDYLMSKSMVSSSREEHNKYYRKVPTHIIILL</sequence>
<dbReference type="EMBL" id="JYDP01000076">
    <property type="protein sequence ID" value="KRZ09167.1"/>
    <property type="molecule type" value="Genomic_DNA"/>
</dbReference>
<gene>
    <name evidence="1" type="ORF">T11_13269</name>
</gene>
<organism evidence="1 2">
    <name type="scientific">Trichinella zimbabwensis</name>
    <dbReference type="NCBI Taxonomy" id="268475"/>
    <lineage>
        <taxon>Eukaryota</taxon>
        <taxon>Metazoa</taxon>
        <taxon>Ecdysozoa</taxon>
        <taxon>Nematoda</taxon>
        <taxon>Enoplea</taxon>
        <taxon>Dorylaimia</taxon>
        <taxon>Trichinellida</taxon>
        <taxon>Trichinellidae</taxon>
        <taxon>Trichinella</taxon>
    </lineage>
</organism>
<dbReference type="AlphaFoldDB" id="A0A0V1HG16"/>
<dbReference type="OrthoDB" id="10516934at2759"/>
<proteinExistence type="predicted"/>
<comment type="caution">
    <text evidence="1">The sequence shown here is derived from an EMBL/GenBank/DDBJ whole genome shotgun (WGS) entry which is preliminary data.</text>
</comment>
<accession>A0A0V1HG16</accession>
<reference evidence="1 2" key="1">
    <citation type="submission" date="2015-01" db="EMBL/GenBank/DDBJ databases">
        <title>Evolution of Trichinella species and genotypes.</title>
        <authorList>
            <person name="Korhonen P.K."/>
            <person name="Edoardo P."/>
            <person name="Giuseppe L.R."/>
            <person name="Gasser R.B."/>
        </authorList>
    </citation>
    <scope>NUCLEOTIDE SEQUENCE [LARGE SCALE GENOMIC DNA]</scope>
    <source>
        <strain evidence="1">ISS1029</strain>
    </source>
</reference>